<organism evidence="1 2">
    <name type="scientific">Paenibacillus agricola</name>
    <dbReference type="NCBI Taxonomy" id="2716264"/>
    <lineage>
        <taxon>Bacteria</taxon>
        <taxon>Bacillati</taxon>
        <taxon>Bacillota</taxon>
        <taxon>Bacilli</taxon>
        <taxon>Bacillales</taxon>
        <taxon>Paenibacillaceae</taxon>
        <taxon>Paenibacillus</taxon>
    </lineage>
</organism>
<evidence type="ECO:0000313" key="2">
    <source>
        <dbReference type="Proteomes" id="UP001165962"/>
    </source>
</evidence>
<name>A0ABX0J0U8_9BACL</name>
<dbReference type="RefSeq" id="WP_166145720.1">
    <property type="nucleotide sequence ID" value="NZ_JAAOIW010000001.1"/>
</dbReference>
<keyword evidence="2" id="KW-1185">Reference proteome</keyword>
<gene>
    <name evidence="1" type="ORF">G9U52_02655</name>
</gene>
<sequence length="176" mass="20050">MRWLVRLLITSMLSTVIALSLSVLPQLEDGWNSPVFNLARAEPISEMNIVDVLSKTQLHLRIRKVEVSRAIVSIDLFTTPSTDRLEIAKDVYAISQVMVNRSSNINQVLIRVLDGSKQAGGSASLLMASDARREQMVPKLESSFSVDDQQELETYLQKHFRVTYTRNWQEKFELIN</sequence>
<proteinExistence type="predicted"/>
<reference evidence="1" key="1">
    <citation type="submission" date="2020-03" db="EMBL/GenBank/DDBJ databases">
        <title>Draft sequencing of Paenibacilllus sp. S3N08.</title>
        <authorList>
            <person name="Kim D.-U."/>
        </authorList>
    </citation>
    <scope>NUCLEOTIDE SEQUENCE</scope>
    <source>
        <strain evidence="1">S3N08</strain>
    </source>
</reference>
<dbReference type="Proteomes" id="UP001165962">
    <property type="component" value="Unassembled WGS sequence"/>
</dbReference>
<evidence type="ECO:0000313" key="1">
    <source>
        <dbReference type="EMBL" id="NHN28729.1"/>
    </source>
</evidence>
<accession>A0ABX0J0U8</accession>
<protein>
    <submittedName>
        <fullName evidence="1">Uncharacterized protein</fullName>
    </submittedName>
</protein>
<dbReference type="EMBL" id="JAAOIW010000001">
    <property type="protein sequence ID" value="NHN28729.1"/>
    <property type="molecule type" value="Genomic_DNA"/>
</dbReference>
<comment type="caution">
    <text evidence="1">The sequence shown here is derived from an EMBL/GenBank/DDBJ whole genome shotgun (WGS) entry which is preliminary data.</text>
</comment>